<gene>
    <name evidence="3" type="ORF">E5333_08770</name>
</gene>
<organism evidence="3 4">
    <name type="scientific">Muribaculum intestinale</name>
    <dbReference type="NCBI Taxonomy" id="1796646"/>
    <lineage>
        <taxon>Bacteria</taxon>
        <taxon>Pseudomonadati</taxon>
        <taxon>Bacteroidota</taxon>
        <taxon>Bacteroidia</taxon>
        <taxon>Bacteroidales</taxon>
        <taxon>Muribaculaceae</taxon>
        <taxon>Muribaculum</taxon>
    </lineage>
</organism>
<dbReference type="SUPFAM" id="SSF56954">
    <property type="entry name" value="Outer membrane efflux proteins (OEP)"/>
    <property type="match status" value="1"/>
</dbReference>
<evidence type="ECO:0000256" key="1">
    <source>
        <dbReference type="ARBA" id="ARBA00007613"/>
    </source>
</evidence>
<accession>A0A4S2FWA2</accession>
<keyword evidence="2" id="KW-0812">Transmembrane</keyword>
<keyword evidence="2" id="KW-1134">Transmembrane beta strand</keyword>
<sequence length="452" mass="49146">MKNRMLICMAVAGGLFTSCGTYRKYQPVSSVPDNLYGTEIMQTDTASIASMDWKTLFNDPCLQSLIDTALVRNTDYNVAGLRTRQALASLGAAKLAYFPSLNFGADGNVSRYDGLTAKTYNIGVNASWEIDIFGKLTAAKREAAAAAVSASEQAQAVRTQLIATVATSYYSLLMLDRQVEIAKSTLANWDETIRVMERLKTAGLANEAGILQTKANRTGLQADIVAMEKSRKEVENSLSSLMAQTPGEIRRGNMDEIFFTDNLSVGLPVQLLSNRPDVRAAEMEVARTHYGVGVARASFYPSLTLGGTIGFTNNGGVVVNPGQWLLNAVGQLVQPIFNRGQLRANYRIAEAEREIALLQFNQSLINAGNEVNNALSDISAARERSVLIKEQIGLLSDAVTKTELLMRHSPTNYLEVLTAQQALLAARQTEVQCRYDEIAGIITLYHALGGGR</sequence>
<name>A0A4S2FWA2_9BACT</name>
<keyword evidence="2" id="KW-0564">Palmitate</keyword>
<comment type="caution">
    <text evidence="3">The sequence shown here is derived from an EMBL/GenBank/DDBJ whole genome shotgun (WGS) entry which is preliminary data.</text>
</comment>
<dbReference type="RefSeq" id="WP_135993394.1">
    <property type="nucleotide sequence ID" value="NZ_CBFGDC010000013.1"/>
</dbReference>
<dbReference type="NCBIfam" id="TIGR01845">
    <property type="entry name" value="outer_NodT"/>
    <property type="match status" value="1"/>
</dbReference>
<protein>
    <submittedName>
        <fullName evidence="3">TolC family protein</fullName>
    </submittedName>
</protein>
<dbReference type="InterPro" id="IPR003423">
    <property type="entry name" value="OMP_efflux"/>
</dbReference>
<dbReference type="EMBL" id="SRYD01000031">
    <property type="protein sequence ID" value="TGY73673.1"/>
    <property type="molecule type" value="Genomic_DNA"/>
</dbReference>
<dbReference type="PROSITE" id="PS51257">
    <property type="entry name" value="PROKAR_LIPOPROTEIN"/>
    <property type="match status" value="1"/>
</dbReference>
<comment type="subcellular location">
    <subcellularLocation>
        <location evidence="2">Cell membrane</location>
        <topology evidence="2">Lipid-anchor</topology>
    </subcellularLocation>
</comment>
<comment type="similarity">
    <text evidence="1 2">Belongs to the outer membrane factor (OMF) (TC 1.B.17) family.</text>
</comment>
<dbReference type="GO" id="GO:0015562">
    <property type="term" value="F:efflux transmembrane transporter activity"/>
    <property type="evidence" value="ECO:0007669"/>
    <property type="project" value="InterPro"/>
</dbReference>
<dbReference type="Proteomes" id="UP000306630">
    <property type="component" value="Unassembled WGS sequence"/>
</dbReference>
<evidence type="ECO:0000256" key="2">
    <source>
        <dbReference type="RuleBase" id="RU362097"/>
    </source>
</evidence>
<dbReference type="AlphaFoldDB" id="A0A4S2FWA2"/>
<dbReference type="Gene3D" id="2.20.200.10">
    <property type="entry name" value="Outer membrane efflux proteins (OEP)"/>
    <property type="match status" value="1"/>
</dbReference>
<keyword evidence="2" id="KW-0472">Membrane</keyword>
<dbReference type="Gene3D" id="1.20.1600.10">
    <property type="entry name" value="Outer membrane efflux proteins (OEP)"/>
    <property type="match status" value="1"/>
</dbReference>
<evidence type="ECO:0000313" key="4">
    <source>
        <dbReference type="Proteomes" id="UP000306630"/>
    </source>
</evidence>
<keyword evidence="2" id="KW-0449">Lipoprotein</keyword>
<dbReference type="PANTHER" id="PTHR30203:SF33">
    <property type="entry name" value="BLR4455 PROTEIN"/>
    <property type="match status" value="1"/>
</dbReference>
<proteinExistence type="inferred from homology"/>
<dbReference type="PANTHER" id="PTHR30203">
    <property type="entry name" value="OUTER MEMBRANE CATION EFFLUX PROTEIN"/>
    <property type="match status" value="1"/>
</dbReference>
<dbReference type="InterPro" id="IPR010131">
    <property type="entry name" value="MdtP/NodT-like"/>
</dbReference>
<dbReference type="Pfam" id="PF02321">
    <property type="entry name" value="OEP"/>
    <property type="match status" value="2"/>
</dbReference>
<evidence type="ECO:0000313" key="3">
    <source>
        <dbReference type="EMBL" id="TGY73673.1"/>
    </source>
</evidence>
<dbReference type="GO" id="GO:0005886">
    <property type="term" value="C:plasma membrane"/>
    <property type="evidence" value="ECO:0007669"/>
    <property type="project" value="UniProtKB-SubCell"/>
</dbReference>
<reference evidence="3 4" key="1">
    <citation type="submission" date="2019-04" db="EMBL/GenBank/DDBJ databases">
        <title>Microbes associate with the intestines of laboratory mice.</title>
        <authorList>
            <person name="Navarre W."/>
            <person name="Wong E."/>
            <person name="Huang K."/>
            <person name="Tropini C."/>
            <person name="Ng K."/>
            <person name="Yu B."/>
        </authorList>
    </citation>
    <scope>NUCLEOTIDE SEQUENCE [LARGE SCALE GENOMIC DNA]</scope>
    <source>
        <strain evidence="3 4">NM06_A21</strain>
    </source>
</reference>